<proteinExistence type="predicted"/>
<protein>
    <submittedName>
        <fullName evidence="1">Uncharacterized protein</fullName>
    </submittedName>
</protein>
<name>A0ACC1PZG1_9APHY</name>
<dbReference type="Proteomes" id="UP001144978">
    <property type="component" value="Unassembled WGS sequence"/>
</dbReference>
<reference evidence="1" key="1">
    <citation type="submission" date="2022-08" db="EMBL/GenBank/DDBJ databases">
        <title>Genome Sequence of Pycnoporus sanguineus.</title>
        <authorList>
            <person name="Buettner E."/>
        </authorList>
    </citation>
    <scope>NUCLEOTIDE SEQUENCE</scope>
    <source>
        <strain evidence="1">CG-C14</strain>
    </source>
</reference>
<comment type="caution">
    <text evidence="1">The sequence shown here is derived from an EMBL/GenBank/DDBJ whole genome shotgun (WGS) entry which is preliminary data.</text>
</comment>
<accession>A0ACC1PZG1</accession>
<dbReference type="EMBL" id="JANSHE010001031">
    <property type="protein sequence ID" value="KAJ3005112.1"/>
    <property type="molecule type" value="Genomic_DNA"/>
</dbReference>
<organism evidence="1 2">
    <name type="scientific">Trametes sanguinea</name>
    <dbReference type="NCBI Taxonomy" id="158606"/>
    <lineage>
        <taxon>Eukaryota</taxon>
        <taxon>Fungi</taxon>
        <taxon>Dikarya</taxon>
        <taxon>Basidiomycota</taxon>
        <taxon>Agaricomycotina</taxon>
        <taxon>Agaricomycetes</taxon>
        <taxon>Polyporales</taxon>
        <taxon>Polyporaceae</taxon>
        <taxon>Trametes</taxon>
    </lineage>
</organism>
<keyword evidence="2" id="KW-1185">Reference proteome</keyword>
<evidence type="ECO:0000313" key="2">
    <source>
        <dbReference type="Proteomes" id="UP001144978"/>
    </source>
</evidence>
<sequence>MPIPTQPWTSIAMDFVGPFPASRGYDYLWVIVCRLTSMVHLVPVHTTDTVADLVLVYIREVVRLHGLPESIVSDRDSKFTSKFWQEVHRLMGAKLLMSTVFHPQTDGLSERTIRLVTQILRSMVAPDQTDWYDKIPIAEFTINSATGASTGFAPFEMNYGYLPKSLNGVKTDTQFPGVKEFAQCARAYLEQAHDVLIEARVAQTY</sequence>
<gene>
    <name evidence="1" type="ORF">NUW54_g4490</name>
</gene>
<evidence type="ECO:0000313" key="1">
    <source>
        <dbReference type="EMBL" id="KAJ3005112.1"/>
    </source>
</evidence>